<dbReference type="GO" id="GO:0003677">
    <property type="term" value="F:DNA binding"/>
    <property type="evidence" value="ECO:0007669"/>
    <property type="project" value="UniProtKB-KW"/>
</dbReference>
<dbReference type="GO" id="GO:0000981">
    <property type="term" value="F:DNA-binding transcription factor activity, RNA polymerase II-specific"/>
    <property type="evidence" value="ECO:0007669"/>
    <property type="project" value="InterPro"/>
</dbReference>
<reference evidence="7 8" key="1">
    <citation type="submission" date="2015-07" db="EMBL/GenBank/DDBJ databases">
        <title>Emmonsia species relationships and genome sequence.</title>
        <authorList>
            <person name="Cuomo C.A."/>
            <person name="Schwartz I.S."/>
            <person name="Kenyon C."/>
            <person name="de Hoog G.S."/>
            <person name="Govender N.P."/>
            <person name="Botha A."/>
            <person name="Moreno L."/>
            <person name="de Vries M."/>
            <person name="Munoz J.F."/>
            <person name="Stielow J.B."/>
        </authorList>
    </citation>
    <scope>NUCLEOTIDE SEQUENCE [LARGE SCALE GENOMIC DNA]</scope>
    <source>
        <strain evidence="7 8">CBS 136260</strain>
    </source>
</reference>
<keyword evidence="5" id="KW-1133">Transmembrane helix</keyword>
<keyword evidence="4" id="KW-0539">Nucleus</keyword>
<evidence type="ECO:0000256" key="5">
    <source>
        <dbReference type="SAM" id="Phobius"/>
    </source>
</evidence>
<evidence type="ECO:0000313" key="7">
    <source>
        <dbReference type="EMBL" id="OAX80115.1"/>
    </source>
</evidence>
<proteinExistence type="predicted"/>
<organism evidence="7 8">
    <name type="scientific">Emergomyces africanus</name>
    <dbReference type="NCBI Taxonomy" id="1955775"/>
    <lineage>
        <taxon>Eukaryota</taxon>
        <taxon>Fungi</taxon>
        <taxon>Dikarya</taxon>
        <taxon>Ascomycota</taxon>
        <taxon>Pezizomycotina</taxon>
        <taxon>Eurotiomycetes</taxon>
        <taxon>Eurotiomycetidae</taxon>
        <taxon>Onygenales</taxon>
        <taxon>Ajellomycetaceae</taxon>
        <taxon>Emergomyces</taxon>
    </lineage>
</organism>
<evidence type="ECO:0000256" key="2">
    <source>
        <dbReference type="ARBA" id="ARBA00023125"/>
    </source>
</evidence>
<dbReference type="EMBL" id="LGUA01000795">
    <property type="protein sequence ID" value="OAX80115.1"/>
    <property type="molecule type" value="Genomic_DNA"/>
</dbReference>
<keyword evidence="5" id="KW-0472">Membrane</keyword>
<keyword evidence="1" id="KW-0805">Transcription regulation</keyword>
<feature type="transmembrane region" description="Helical" evidence="5">
    <location>
        <begin position="73"/>
        <end position="95"/>
    </location>
</feature>
<evidence type="ECO:0000256" key="1">
    <source>
        <dbReference type="ARBA" id="ARBA00023015"/>
    </source>
</evidence>
<evidence type="ECO:0000256" key="3">
    <source>
        <dbReference type="ARBA" id="ARBA00023163"/>
    </source>
</evidence>
<dbReference type="InterPro" id="IPR001138">
    <property type="entry name" value="Zn2Cys6_DnaBD"/>
</dbReference>
<keyword evidence="8" id="KW-1185">Reference proteome</keyword>
<dbReference type="STRING" id="1658172.A0A1B7NTN8"/>
<keyword evidence="5" id="KW-0812">Transmembrane</keyword>
<protein>
    <recommendedName>
        <fullName evidence="6">Zn(2)-C6 fungal-type domain-containing protein</fullName>
    </recommendedName>
</protein>
<feature type="domain" description="Zn(2)-C6 fungal-type" evidence="6">
    <location>
        <begin position="18"/>
        <end position="41"/>
    </location>
</feature>
<dbReference type="OrthoDB" id="6730379at2759"/>
<dbReference type="Proteomes" id="UP000091918">
    <property type="component" value="Unassembled WGS sequence"/>
</dbReference>
<gene>
    <name evidence="7" type="ORF">ACJ72_05559</name>
</gene>
<dbReference type="Pfam" id="PF00172">
    <property type="entry name" value="Zn_clus"/>
    <property type="match status" value="1"/>
</dbReference>
<dbReference type="SUPFAM" id="SSF57701">
    <property type="entry name" value="Zn2/Cys6 DNA-binding domain"/>
    <property type="match status" value="1"/>
</dbReference>
<dbReference type="InterPro" id="IPR036864">
    <property type="entry name" value="Zn2-C6_fun-type_DNA-bd_sf"/>
</dbReference>
<keyword evidence="2" id="KW-0238">DNA-binding</keyword>
<sequence length="102" mass="11852">MVLSIFVDNLFRSKLSSEKHVQCTEDWPVCKRCKRLNLRCVRGLKLLWREDAAQRGINFGREEVYADLGDTSIVRIMAITAQSSIFAYFLVSWLARTLLRAR</sequence>
<dbReference type="GO" id="GO:0008270">
    <property type="term" value="F:zinc ion binding"/>
    <property type="evidence" value="ECO:0007669"/>
    <property type="project" value="InterPro"/>
</dbReference>
<evidence type="ECO:0000259" key="6">
    <source>
        <dbReference type="Pfam" id="PF00172"/>
    </source>
</evidence>
<accession>A0A1B7NTN8</accession>
<name>A0A1B7NTN8_9EURO</name>
<keyword evidence="3" id="KW-0804">Transcription</keyword>
<evidence type="ECO:0000313" key="8">
    <source>
        <dbReference type="Proteomes" id="UP000091918"/>
    </source>
</evidence>
<evidence type="ECO:0000256" key="4">
    <source>
        <dbReference type="ARBA" id="ARBA00023242"/>
    </source>
</evidence>
<dbReference type="AlphaFoldDB" id="A0A1B7NTN8"/>
<comment type="caution">
    <text evidence="7">The sequence shown here is derived from an EMBL/GenBank/DDBJ whole genome shotgun (WGS) entry which is preliminary data.</text>
</comment>